<feature type="compositionally biased region" description="Pro residues" evidence="1">
    <location>
        <begin position="142"/>
        <end position="152"/>
    </location>
</feature>
<feature type="compositionally biased region" description="Low complexity" evidence="1">
    <location>
        <begin position="153"/>
        <end position="162"/>
    </location>
</feature>
<dbReference type="RefSeq" id="WP_185298080.1">
    <property type="nucleotide sequence ID" value="NZ_CP045702.1"/>
</dbReference>
<evidence type="ECO:0000313" key="3">
    <source>
        <dbReference type="Proteomes" id="UP000515307"/>
    </source>
</evidence>
<gene>
    <name evidence="2" type="ORF">F0344_07775</name>
</gene>
<evidence type="ECO:0000313" key="2">
    <source>
        <dbReference type="EMBL" id="QNE74523.1"/>
    </source>
</evidence>
<dbReference type="Proteomes" id="UP000515307">
    <property type="component" value="Chromosome"/>
</dbReference>
<proteinExistence type="predicted"/>
<feature type="region of interest" description="Disordered" evidence="1">
    <location>
        <begin position="128"/>
        <end position="162"/>
    </location>
</feature>
<organism evidence="2 3">
    <name type="scientific">Streptomyces finlayi</name>
    <dbReference type="NCBI Taxonomy" id="67296"/>
    <lineage>
        <taxon>Bacteria</taxon>
        <taxon>Bacillati</taxon>
        <taxon>Actinomycetota</taxon>
        <taxon>Actinomycetes</taxon>
        <taxon>Kitasatosporales</taxon>
        <taxon>Streptomycetaceae</taxon>
        <taxon>Streptomyces</taxon>
    </lineage>
</organism>
<dbReference type="AlphaFoldDB" id="A0A7G7BGQ8"/>
<dbReference type="KEGG" id="sfiy:F0344_07775"/>
<dbReference type="EMBL" id="CP045702">
    <property type="protein sequence ID" value="QNE74523.1"/>
    <property type="molecule type" value="Genomic_DNA"/>
</dbReference>
<reference evidence="3" key="1">
    <citation type="submission" date="2019-10" db="EMBL/GenBank/DDBJ databases">
        <title>Antimicrobial potential of Antarctic Bacteria.</title>
        <authorList>
            <person name="Benaud N."/>
            <person name="Edwards R.J."/>
            <person name="Ferrari B.C."/>
        </authorList>
    </citation>
    <scope>NUCLEOTIDE SEQUENCE [LARGE SCALE GENOMIC DNA]</scope>
    <source>
        <strain evidence="3">NBSH44</strain>
    </source>
</reference>
<evidence type="ECO:0000256" key="1">
    <source>
        <dbReference type="SAM" id="MobiDB-lite"/>
    </source>
</evidence>
<protein>
    <submittedName>
        <fullName evidence="2">Uncharacterized protein</fullName>
    </submittedName>
</protein>
<keyword evidence="3" id="KW-1185">Reference proteome</keyword>
<accession>A0A7G7BGQ8</accession>
<sequence>MPDDIYDGFEDVVGVLTEQIEAHFEMGMDQLKAAVAVAPTAHPDATDVVKWHGLLVGSQTALDRAENDLLGALQSQPSEVDDPTMGLAHRVNAAVTARDGRAMVVRWLLDPAAPGKQGLAAERLARLSRGTRKGPAVQTSPPQRPAVAPAPAPVLRAGRGAL</sequence>
<name>A0A7G7BGQ8_9ACTN</name>